<evidence type="ECO:0000313" key="2">
    <source>
        <dbReference type="EnsemblMetazoa" id="AMAM003407-PA"/>
    </source>
</evidence>
<evidence type="ECO:0000313" key="3">
    <source>
        <dbReference type="Proteomes" id="UP000075901"/>
    </source>
</evidence>
<feature type="compositionally biased region" description="Polar residues" evidence="1">
    <location>
        <begin position="177"/>
        <end position="199"/>
    </location>
</feature>
<proteinExistence type="predicted"/>
<dbReference type="VEuPathDB" id="VectorBase:AMAM003407"/>
<sequence>MRRLPIRRSITELLQQYNAPVTTTTTTTTATATATTVSSGGVTLGPTITAVTYALNALKPMAASTASVASGSTKVKVISAGQHQILHTTAKASPATATVKTGSGGGRTRTNGGVGVCLVPRESQTATVSQTGGGTITIRPFASTGFSGGTTTTISYLPSAAQSSASTSSVSAPLSGGTYSPSVTRTQVSQPLGGTTPTPASVRLSKPARTSGSTVTSGGSFASLSAGSSLEARDWPRLGGSGAGESKSFPKHSPPCSIELMELSTRERRNNSFVSGKPDALLSQSSVAMMPVTASPTSASSFCSSPSVWSPSLPSNLFGSSLPSVGGTGSPIGSGSSVPELSSLSGYDVNSFVNISHMLDPDGVIDLCDDLDLSAANLISLD</sequence>
<feature type="compositionally biased region" description="Low complexity" evidence="1">
    <location>
        <begin position="165"/>
        <end position="175"/>
    </location>
</feature>
<accession>A0A182SBE6</accession>
<dbReference type="Proteomes" id="UP000075901">
    <property type="component" value="Unassembled WGS sequence"/>
</dbReference>
<keyword evidence="3" id="KW-1185">Reference proteome</keyword>
<dbReference type="EnsemblMetazoa" id="AMAM003407-RA">
    <property type="protein sequence ID" value="AMAM003407-PA"/>
    <property type="gene ID" value="AMAM003407"/>
</dbReference>
<dbReference type="AlphaFoldDB" id="A0A182SBE6"/>
<reference evidence="2" key="2">
    <citation type="submission" date="2020-05" db="UniProtKB">
        <authorList>
            <consortium name="EnsemblMetazoa"/>
        </authorList>
    </citation>
    <scope>IDENTIFICATION</scope>
    <source>
        <strain evidence="2">maculatus3</strain>
    </source>
</reference>
<protein>
    <submittedName>
        <fullName evidence="2">Uncharacterized protein</fullName>
    </submittedName>
</protein>
<feature type="region of interest" description="Disordered" evidence="1">
    <location>
        <begin position="165"/>
        <end position="255"/>
    </location>
</feature>
<feature type="compositionally biased region" description="Low complexity" evidence="1">
    <location>
        <begin position="210"/>
        <end position="230"/>
    </location>
</feature>
<name>A0A182SBE6_9DIPT</name>
<organism evidence="2 3">
    <name type="scientific">Anopheles maculatus</name>
    <dbReference type="NCBI Taxonomy" id="74869"/>
    <lineage>
        <taxon>Eukaryota</taxon>
        <taxon>Metazoa</taxon>
        <taxon>Ecdysozoa</taxon>
        <taxon>Arthropoda</taxon>
        <taxon>Hexapoda</taxon>
        <taxon>Insecta</taxon>
        <taxon>Pterygota</taxon>
        <taxon>Neoptera</taxon>
        <taxon>Endopterygota</taxon>
        <taxon>Diptera</taxon>
        <taxon>Nematocera</taxon>
        <taxon>Culicoidea</taxon>
        <taxon>Culicidae</taxon>
        <taxon>Anophelinae</taxon>
        <taxon>Anopheles</taxon>
        <taxon>Anopheles maculatus group</taxon>
    </lineage>
</organism>
<evidence type="ECO:0000256" key="1">
    <source>
        <dbReference type="SAM" id="MobiDB-lite"/>
    </source>
</evidence>
<reference evidence="3" key="1">
    <citation type="submission" date="2013-09" db="EMBL/GenBank/DDBJ databases">
        <title>The Genome Sequence of Anopheles maculatus species B.</title>
        <authorList>
            <consortium name="The Broad Institute Genomics Platform"/>
            <person name="Neafsey D.E."/>
            <person name="Besansky N."/>
            <person name="Howell P."/>
            <person name="Walton C."/>
            <person name="Young S.K."/>
            <person name="Zeng Q."/>
            <person name="Gargeya S."/>
            <person name="Fitzgerald M."/>
            <person name="Haas B."/>
            <person name="Abouelleil A."/>
            <person name="Allen A.W."/>
            <person name="Alvarado L."/>
            <person name="Arachchi H.M."/>
            <person name="Berlin A.M."/>
            <person name="Chapman S.B."/>
            <person name="Gainer-Dewar J."/>
            <person name="Goldberg J."/>
            <person name="Griggs A."/>
            <person name="Gujja S."/>
            <person name="Hansen M."/>
            <person name="Howarth C."/>
            <person name="Imamovic A."/>
            <person name="Ireland A."/>
            <person name="Larimer J."/>
            <person name="McCowan C."/>
            <person name="Murphy C."/>
            <person name="Pearson M."/>
            <person name="Poon T.W."/>
            <person name="Priest M."/>
            <person name="Roberts A."/>
            <person name="Saif S."/>
            <person name="Shea T."/>
            <person name="Sisk P."/>
            <person name="Sykes S."/>
            <person name="Wortman J."/>
            <person name="Nusbaum C."/>
            <person name="Birren B."/>
        </authorList>
    </citation>
    <scope>NUCLEOTIDE SEQUENCE [LARGE SCALE GENOMIC DNA]</scope>
    <source>
        <strain evidence="3">maculatus3</strain>
    </source>
</reference>